<evidence type="ECO:0000256" key="4">
    <source>
        <dbReference type="ARBA" id="ARBA00023143"/>
    </source>
</evidence>
<comment type="caution">
    <text evidence="9">The sequence shown here is derived from an EMBL/GenBank/DDBJ whole genome shotgun (WGS) entry which is preliminary data.</text>
</comment>
<comment type="similarity">
    <text evidence="1 5">Belongs to the FliD family.</text>
</comment>
<dbReference type="Proteomes" id="UP000484015">
    <property type="component" value="Unassembled WGS sequence"/>
</dbReference>
<dbReference type="OrthoDB" id="9810816at2"/>
<evidence type="ECO:0000313" key="9">
    <source>
        <dbReference type="EMBL" id="MTW06332.1"/>
    </source>
</evidence>
<comment type="function">
    <text evidence="5">Required for morphogenesis and for the elongation of the flagellar filament by facilitating polymerization of the flagellin monomers at the tip of growing filament. Forms a capping structure, which prevents flagellin subunits (transported through the central channel of the flagellum) from leaking out without polymerization at the distal end.</text>
</comment>
<dbReference type="InterPro" id="IPR010809">
    <property type="entry name" value="FliD_C"/>
</dbReference>
<evidence type="ECO:0000256" key="6">
    <source>
        <dbReference type="SAM" id="MobiDB-lite"/>
    </source>
</evidence>
<dbReference type="AlphaFoldDB" id="A0A6L6QAT0"/>
<dbReference type="Pfam" id="PF07195">
    <property type="entry name" value="FliD_C"/>
    <property type="match status" value="1"/>
</dbReference>
<keyword evidence="4 5" id="KW-0975">Bacterial flagellum</keyword>
<dbReference type="RefSeq" id="WP_155442662.1">
    <property type="nucleotide sequence ID" value="NZ_WNLA01000055.1"/>
</dbReference>
<evidence type="ECO:0000313" key="10">
    <source>
        <dbReference type="Proteomes" id="UP000484015"/>
    </source>
</evidence>
<keyword evidence="3" id="KW-0175">Coiled coil</keyword>
<dbReference type="InterPro" id="IPR040026">
    <property type="entry name" value="FliD"/>
</dbReference>
<dbReference type="PANTHER" id="PTHR30288">
    <property type="entry name" value="FLAGELLAR CAP/ASSEMBLY PROTEIN FLID"/>
    <property type="match status" value="1"/>
</dbReference>
<dbReference type="PROSITE" id="PS00018">
    <property type="entry name" value="EF_HAND_1"/>
    <property type="match status" value="1"/>
</dbReference>
<comment type="subunit">
    <text evidence="2 5">Homopentamer.</text>
</comment>
<proteinExistence type="inferred from homology"/>
<accession>A0A6L6QAT0</accession>
<dbReference type="GO" id="GO:0007155">
    <property type="term" value="P:cell adhesion"/>
    <property type="evidence" value="ECO:0007669"/>
    <property type="project" value="InterPro"/>
</dbReference>
<gene>
    <name evidence="9" type="primary">fliD</name>
    <name evidence="9" type="ORF">GM668_30090</name>
</gene>
<evidence type="ECO:0000259" key="8">
    <source>
        <dbReference type="Pfam" id="PF07195"/>
    </source>
</evidence>
<feature type="compositionally biased region" description="Low complexity" evidence="6">
    <location>
        <begin position="403"/>
        <end position="416"/>
    </location>
</feature>
<keyword evidence="9" id="KW-0969">Cilium</keyword>
<protein>
    <recommendedName>
        <fullName evidence="5">Flagellar hook-associated protein 2</fullName>
        <shortName evidence="5">HAP2</shortName>
    </recommendedName>
    <alternativeName>
        <fullName evidence="5">Flagellar cap protein</fullName>
    </alternativeName>
</protein>
<reference evidence="9 10" key="1">
    <citation type="submission" date="2019-11" db="EMBL/GenBank/DDBJ databases">
        <title>Type strains purchased from KCTC, JCM and DSMZ.</title>
        <authorList>
            <person name="Lu H."/>
        </authorList>
    </citation>
    <scope>NUCLEOTIDE SEQUENCE [LARGE SCALE GENOMIC DNA]</scope>
    <source>
        <strain evidence="9 10">KCTC 42409</strain>
    </source>
</reference>
<dbReference type="InterPro" id="IPR018247">
    <property type="entry name" value="EF_Hand_1_Ca_BS"/>
</dbReference>
<dbReference type="PANTHER" id="PTHR30288:SF0">
    <property type="entry name" value="FLAGELLAR HOOK-ASSOCIATED PROTEIN 2"/>
    <property type="match status" value="1"/>
</dbReference>
<feature type="region of interest" description="Disordered" evidence="6">
    <location>
        <begin position="400"/>
        <end position="419"/>
    </location>
</feature>
<keyword evidence="9" id="KW-0282">Flagellum</keyword>
<dbReference type="Pfam" id="PF02465">
    <property type="entry name" value="FliD_N"/>
    <property type="match status" value="1"/>
</dbReference>
<dbReference type="GO" id="GO:0009421">
    <property type="term" value="C:bacterial-type flagellum filament cap"/>
    <property type="evidence" value="ECO:0007669"/>
    <property type="project" value="InterPro"/>
</dbReference>
<dbReference type="GO" id="GO:0009424">
    <property type="term" value="C:bacterial-type flagellum hook"/>
    <property type="evidence" value="ECO:0007669"/>
    <property type="project" value="UniProtKB-UniRule"/>
</dbReference>
<dbReference type="InterPro" id="IPR003481">
    <property type="entry name" value="FliD_N"/>
</dbReference>
<keyword evidence="5" id="KW-0964">Secreted</keyword>
<keyword evidence="9" id="KW-0966">Cell projection</keyword>
<evidence type="ECO:0000256" key="1">
    <source>
        <dbReference type="ARBA" id="ARBA00009764"/>
    </source>
</evidence>
<feature type="domain" description="Flagellar hook-associated protein 2 N-terminal" evidence="7">
    <location>
        <begin position="9"/>
        <end position="102"/>
    </location>
</feature>
<evidence type="ECO:0000256" key="5">
    <source>
        <dbReference type="RuleBase" id="RU362066"/>
    </source>
</evidence>
<evidence type="ECO:0000256" key="2">
    <source>
        <dbReference type="ARBA" id="ARBA00011255"/>
    </source>
</evidence>
<feature type="domain" description="Flagellar hook-associated protein 2 C-terminal" evidence="8">
    <location>
        <begin position="220"/>
        <end position="448"/>
    </location>
</feature>
<evidence type="ECO:0000259" key="7">
    <source>
        <dbReference type="Pfam" id="PF02465"/>
    </source>
</evidence>
<comment type="subcellular location">
    <subcellularLocation>
        <location evidence="5">Secreted</location>
    </subcellularLocation>
    <subcellularLocation>
        <location evidence="5">Bacterial flagellum</location>
    </subcellularLocation>
</comment>
<organism evidence="9 10">
    <name type="scientific">Pseudoduganella ginsengisoli</name>
    <dbReference type="NCBI Taxonomy" id="1462440"/>
    <lineage>
        <taxon>Bacteria</taxon>
        <taxon>Pseudomonadati</taxon>
        <taxon>Pseudomonadota</taxon>
        <taxon>Betaproteobacteria</taxon>
        <taxon>Burkholderiales</taxon>
        <taxon>Oxalobacteraceae</taxon>
        <taxon>Telluria group</taxon>
        <taxon>Pseudoduganella</taxon>
    </lineage>
</organism>
<evidence type="ECO:0000256" key="3">
    <source>
        <dbReference type="ARBA" id="ARBA00023054"/>
    </source>
</evidence>
<sequence>MATTSSTTYDPTSTATKLATAYTAGRQAMITAQSSRAAAQSKALTTLSSAMSEFSSALSSFSSQKSLVANSAKFDANVGTATASSTAIAGTYNFYVERLATAGQVSYGGVQDTAAAGSGSLNVVLADGSNFNVNLTNSDNNHDGVLTAQEIASAINQAADNNARVTASTLTVNGEPALVLTAGNTGADNAVSLDTSGVTNLDLKGFLDDPAKQQTLVAAQDAVVWVGAQNTGTRVQQASNTFNLVDNVKMTFTRAQSAGESPATLTVGLDKSTTHANVQAFVDAYNKLSTTLATLTAPGDPATKKDPGPFAQDSGLMALRSRMSSALRQVSGGLSLPNFGITGQRDGTIALDSARLDKAISANPAALDALFGSATINHESGVLGDLDKLNSQWTNSVDGQLNQRKSSVQKQQSSLSDRQAQLDDQYNSAYKRYLSQFTQLQTLQAQMAQNTGLFDSMFSQSNS</sequence>
<keyword evidence="10" id="KW-1185">Reference proteome</keyword>
<name>A0A6L6QAT0_9BURK</name>
<dbReference type="EMBL" id="WNLA01000055">
    <property type="protein sequence ID" value="MTW06332.1"/>
    <property type="molecule type" value="Genomic_DNA"/>
</dbReference>
<dbReference type="GO" id="GO:0005576">
    <property type="term" value="C:extracellular region"/>
    <property type="evidence" value="ECO:0007669"/>
    <property type="project" value="UniProtKB-SubCell"/>
</dbReference>